<dbReference type="Proteomes" id="UP000005234">
    <property type="component" value="Chromosome"/>
</dbReference>
<sequence length="312" mass="32405">MRSSLSSGILNGAMAGAMWGLVFIAPVLLKDCSPLQICIGRYLAYGLLSAVLLAPHVPSLRKRIGMAEWKALAWLSLTGNLVYFVLLVMAVQMAGGAASSLIVGMVPLVVALASCRSPGATPLVRLLPALGLSIAGVVLIACQALGHEVSQHPLGIRLLGLGCAIGALLSWSGYSIGNSRWLARRSDISGHQWSLLTGLVTSAESALLIPVLIMSSGPAALHPGSGWPLFAGISVATALLASVVGNACWNRASQRLPLALSGQMVVFETLFALLYTFVWHQRGPTPIEVLAVICLLSGVALATRAHGGKGHA</sequence>
<dbReference type="GO" id="GO:0016020">
    <property type="term" value="C:membrane"/>
    <property type="evidence" value="ECO:0007669"/>
    <property type="project" value="UniProtKB-SubCell"/>
</dbReference>
<dbReference type="Pfam" id="PF00892">
    <property type="entry name" value="EamA"/>
    <property type="match status" value="2"/>
</dbReference>
<dbReference type="InterPro" id="IPR037185">
    <property type="entry name" value="EmrE-like"/>
</dbReference>
<feature type="domain" description="EamA" evidence="7">
    <location>
        <begin position="159"/>
        <end position="303"/>
    </location>
</feature>
<gene>
    <name evidence="8" type="ordered locus">Fraau_1302</name>
</gene>
<dbReference type="InterPro" id="IPR000620">
    <property type="entry name" value="EamA_dom"/>
</dbReference>
<evidence type="ECO:0000256" key="1">
    <source>
        <dbReference type="ARBA" id="ARBA00004141"/>
    </source>
</evidence>
<proteinExistence type="inferred from homology"/>
<feature type="transmembrane region" description="Helical" evidence="6">
    <location>
        <begin position="158"/>
        <end position="174"/>
    </location>
</feature>
<comment type="subcellular location">
    <subcellularLocation>
        <location evidence="1">Membrane</location>
        <topology evidence="1">Multi-pass membrane protein</topology>
    </subcellularLocation>
</comment>
<keyword evidence="3 6" id="KW-0812">Transmembrane</keyword>
<dbReference type="PANTHER" id="PTHR32322:SF2">
    <property type="entry name" value="EAMA DOMAIN-CONTAINING PROTEIN"/>
    <property type="match status" value="1"/>
</dbReference>
<comment type="similarity">
    <text evidence="2">Belongs to the EamA transporter family.</text>
</comment>
<feature type="transmembrane region" description="Helical" evidence="6">
    <location>
        <begin position="72"/>
        <end position="91"/>
    </location>
</feature>
<dbReference type="AlphaFoldDB" id="H8L530"/>
<dbReference type="PANTHER" id="PTHR32322">
    <property type="entry name" value="INNER MEMBRANE TRANSPORTER"/>
    <property type="match status" value="1"/>
</dbReference>
<dbReference type="STRING" id="767434.Fraau_1302"/>
<dbReference type="EMBL" id="CP003350">
    <property type="protein sequence ID" value="AFC85744.1"/>
    <property type="molecule type" value="Genomic_DNA"/>
</dbReference>
<feature type="transmembrane region" description="Helical" evidence="6">
    <location>
        <begin position="12"/>
        <end position="30"/>
    </location>
</feature>
<feature type="transmembrane region" description="Helical" evidence="6">
    <location>
        <begin position="227"/>
        <end position="249"/>
    </location>
</feature>
<dbReference type="eggNOG" id="COG0697">
    <property type="taxonomic scope" value="Bacteria"/>
</dbReference>
<keyword evidence="5 6" id="KW-0472">Membrane</keyword>
<dbReference type="InterPro" id="IPR050638">
    <property type="entry name" value="AA-Vitamin_Transporters"/>
</dbReference>
<feature type="domain" description="EamA" evidence="7">
    <location>
        <begin position="7"/>
        <end position="141"/>
    </location>
</feature>
<keyword evidence="9" id="KW-1185">Reference proteome</keyword>
<organism evidence="8 9">
    <name type="scientific">Frateuria aurantia (strain ATCC 33424 / DSM 6220 / KCTC 2777 / LMG 1558 / NBRC 3245 / NCIMB 13370)</name>
    <name type="common">Acetobacter aurantius</name>
    <dbReference type="NCBI Taxonomy" id="767434"/>
    <lineage>
        <taxon>Bacteria</taxon>
        <taxon>Pseudomonadati</taxon>
        <taxon>Pseudomonadota</taxon>
        <taxon>Gammaproteobacteria</taxon>
        <taxon>Lysobacterales</taxon>
        <taxon>Rhodanobacteraceae</taxon>
        <taxon>Frateuria</taxon>
    </lineage>
</organism>
<evidence type="ECO:0000256" key="2">
    <source>
        <dbReference type="ARBA" id="ARBA00007362"/>
    </source>
</evidence>
<reference evidence="8" key="1">
    <citation type="submission" date="2012-02" db="EMBL/GenBank/DDBJ databases">
        <title>The complete genome of Frateuria aurantia DSM 6220.</title>
        <authorList>
            <consortium name="US DOE Joint Genome Institute (JGI-PGF)"/>
            <person name="Lucas S."/>
            <person name="Copeland A."/>
            <person name="Lapidus A."/>
            <person name="Glavina del Rio T."/>
            <person name="Dalin E."/>
            <person name="Tice H."/>
            <person name="Bruce D."/>
            <person name="Goodwin L."/>
            <person name="Pitluck S."/>
            <person name="Peters L."/>
            <person name="Ovchinnikova G."/>
            <person name="Teshima H."/>
            <person name="Kyrpides N."/>
            <person name="Mavromatis K."/>
            <person name="Ivanova N."/>
            <person name="Brettin T."/>
            <person name="Detter J.C."/>
            <person name="Han C."/>
            <person name="Larimer F."/>
            <person name="Land M."/>
            <person name="Hauser L."/>
            <person name="Markowitz V."/>
            <person name="Cheng J.-F."/>
            <person name="Hugenholtz P."/>
            <person name="Woyke T."/>
            <person name="Wu D."/>
            <person name="Brambilla E."/>
            <person name="Klenk H.-P."/>
            <person name="Eisen J.A."/>
        </authorList>
    </citation>
    <scope>NUCLEOTIDE SEQUENCE</scope>
    <source>
        <strain evidence="8">DSM 6220</strain>
    </source>
</reference>
<evidence type="ECO:0000256" key="3">
    <source>
        <dbReference type="ARBA" id="ARBA00022692"/>
    </source>
</evidence>
<evidence type="ECO:0000259" key="7">
    <source>
        <dbReference type="Pfam" id="PF00892"/>
    </source>
</evidence>
<evidence type="ECO:0000256" key="6">
    <source>
        <dbReference type="SAM" id="Phobius"/>
    </source>
</evidence>
<feature type="transmembrane region" description="Helical" evidence="6">
    <location>
        <begin position="195"/>
        <end position="215"/>
    </location>
</feature>
<accession>H8L530</accession>
<feature type="transmembrane region" description="Helical" evidence="6">
    <location>
        <begin position="97"/>
        <end position="114"/>
    </location>
</feature>
<keyword evidence="4 6" id="KW-1133">Transmembrane helix</keyword>
<feature type="transmembrane region" description="Helical" evidence="6">
    <location>
        <begin position="256"/>
        <end position="279"/>
    </location>
</feature>
<dbReference type="RefSeq" id="WP_014402750.1">
    <property type="nucleotide sequence ID" value="NC_017033.1"/>
</dbReference>
<dbReference type="KEGG" id="fau:Fraau_1302"/>
<feature type="transmembrane region" description="Helical" evidence="6">
    <location>
        <begin position="285"/>
        <end position="303"/>
    </location>
</feature>
<dbReference type="SUPFAM" id="SSF103481">
    <property type="entry name" value="Multidrug resistance efflux transporter EmrE"/>
    <property type="match status" value="2"/>
</dbReference>
<protein>
    <submittedName>
        <fullName evidence="8">DMT(Drug/metabolite transporter) superfamily permease</fullName>
    </submittedName>
</protein>
<evidence type="ECO:0000256" key="5">
    <source>
        <dbReference type="ARBA" id="ARBA00023136"/>
    </source>
</evidence>
<evidence type="ECO:0000313" key="9">
    <source>
        <dbReference type="Proteomes" id="UP000005234"/>
    </source>
</evidence>
<dbReference type="HOGENOM" id="CLU_058004_1_0_6"/>
<dbReference type="OrthoDB" id="7216522at2"/>
<feature type="transmembrane region" description="Helical" evidence="6">
    <location>
        <begin position="42"/>
        <end position="60"/>
    </location>
</feature>
<feature type="transmembrane region" description="Helical" evidence="6">
    <location>
        <begin position="126"/>
        <end position="146"/>
    </location>
</feature>
<name>H8L530_FRAAD</name>
<evidence type="ECO:0000256" key="4">
    <source>
        <dbReference type="ARBA" id="ARBA00022989"/>
    </source>
</evidence>
<evidence type="ECO:0000313" key="8">
    <source>
        <dbReference type="EMBL" id="AFC85744.1"/>
    </source>
</evidence>